<organism evidence="10 11">
    <name type="scientific">Aspergillus nanangensis</name>
    <dbReference type="NCBI Taxonomy" id="2582783"/>
    <lineage>
        <taxon>Eukaryota</taxon>
        <taxon>Fungi</taxon>
        <taxon>Dikarya</taxon>
        <taxon>Ascomycota</taxon>
        <taxon>Pezizomycotina</taxon>
        <taxon>Eurotiomycetes</taxon>
        <taxon>Eurotiomycetidae</taxon>
        <taxon>Eurotiales</taxon>
        <taxon>Aspergillaceae</taxon>
        <taxon>Aspergillus</taxon>
        <taxon>Aspergillus subgen. Circumdati</taxon>
    </lineage>
</organism>
<dbReference type="PANTHER" id="PTHR43047">
    <property type="entry name" value="TWO-COMPONENT HISTIDINE PROTEIN KINASE"/>
    <property type="match status" value="1"/>
</dbReference>
<dbReference type="InterPro" id="IPR004358">
    <property type="entry name" value="Sig_transdc_His_kin-like_C"/>
</dbReference>
<dbReference type="PANTHER" id="PTHR43047:SF72">
    <property type="entry name" value="OSMOSENSING HISTIDINE PROTEIN KINASE SLN1"/>
    <property type="match status" value="1"/>
</dbReference>
<dbReference type="Proteomes" id="UP001194746">
    <property type="component" value="Unassembled WGS sequence"/>
</dbReference>
<dbReference type="SUPFAM" id="SSF47384">
    <property type="entry name" value="Homodimeric domain of signal transducing histidine kinase"/>
    <property type="match status" value="1"/>
</dbReference>
<dbReference type="InterPro" id="IPR036890">
    <property type="entry name" value="HATPase_C_sf"/>
</dbReference>
<feature type="domain" description="Response regulatory" evidence="9">
    <location>
        <begin position="865"/>
        <end position="994"/>
    </location>
</feature>
<dbReference type="PRINTS" id="PR00344">
    <property type="entry name" value="BCTRLSENSOR"/>
</dbReference>
<dbReference type="InterPro" id="IPR001789">
    <property type="entry name" value="Sig_transdc_resp-reg_receiver"/>
</dbReference>
<dbReference type="SMART" id="SM00448">
    <property type="entry name" value="REC"/>
    <property type="match status" value="1"/>
</dbReference>
<evidence type="ECO:0000256" key="1">
    <source>
        <dbReference type="ARBA" id="ARBA00000085"/>
    </source>
</evidence>
<dbReference type="PROSITE" id="PS50109">
    <property type="entry name" value="HIS_KIN"/>
    <property type="match status" value="1"/>
</dbReference>
<dbReference type="PROSITE" id="PS50110">
    <property type="entry name" value="RESPONSE_REGULATORY"/>
    <property type="match status" value="1"/>
</dbReference>
<evidence type="ECO:0000256" key="4">
    <source>
        <dbReference type="ARBA" id="ARBA00022679"/>
    </source>
</evidence>
<dbReference type="GO" id="GO:0000155">
    <property type="term" value="F:phosphorelay sensor kinase activity"/>
    <property type="evidence" value="ECO:0007669"/>
    <property type="project" value="InterPro"/>
</dbReference>
<dbReference type="SUPFAM" id="SSF55781">
    <property type="entry name" value="GAF domain-like"/>
    <property type="match status" value="1"/>
</dbReference>
<dbReference type="SMART" id="SM00388">
    <property type="entry name" value="HisKA"/>
    <property type="match status" value="1"/>
</dbReference>
<evidence type="ECO:0000256" key="5">
    <source>
        <dbReference type="ARBA" id="ARBA00022777"/>
    </source>
</evidence>
<sequence length="1002" mass="110053">MKNHLRFLPTADAAILTSKQHPPPRSRPQTTGPIFDPHNVDRPIEPWSAYVESTFYPKTEEGSSASIPDKPDGFPEPYLRAHLADNERLRLSMLWYYTRDILAEDELLSGLQEKAHLAQEFSGWEFAVIGILDVHVYIRLATVGLELGILPRGETICAHTVTQPPGSVFLLPNLMEDWRFQNCPYLELGGLRAYAGAPLRLQTEFGDCVSLGSLCVASSKSEVALTKTQHQALVRLADWVVSDLVQCARARRQRERRKMTELLSTAQKETDATVSEEPVLRALKTIYPSADISLQLNIADHVQTDGGDRIPLAEFENNLWEDTDYLNEFILKSNHLAPVTTRAVRIIATPCDSVSGSSLLMVASKNYQLVFDDIDLWFVQACAGMLSQMWRKSLLIEALSAKEKFIRGFSHQLRTPIHGILGSVELLAEEVQSTKLDQDAVPMSALVKKPSAIDPHKLAGYLNIIKMAGLDLTSIVNNMITLNRWTDIALAERHYDLHSVGELEIEIEKEIHKLTSADTRYKTSIFLSHDLPPECGSFITDLAVLRDSLTPLIINAIQNTPEAIVYITISISSDRKQLIIDVEDNGRGIAPEHQKRIFEPYEKVDSHAPGAGLGLALASKFATLLHGSVDLISSDLGRGSHFRATFQEIECPESSSLPTQLLASKFDSLPARFFTIKTGSDCGSLDDSFTRFLKHSGFAQSDSIEDSLVILATSHDDPDQHRLLLSQVPSDQVVICPIPGTTEEGYYPIHTPTNVMYVGGLISPSTMAMALEKAQTLYLELKASSQLQLRSLSPKKSPAIPSSCNNPCATDGNSLPPLTSTIHPDTLNTDTTASVAPPIAVTPQPLLPSKITAPPPPPPPPPPPTVLIVDDNAVNLRIMEMYCRKRGFPSCSATDGQQAVEIFANHQSSSAAGEGSPIQLIFMDLQMPVCDGIEATQRIRSLEQTNGWKRSLVIVMTGQDTSADRAAAEGADADEYFVKPVMIKQLDLVVKGAFSGVECQLN</sequence>
<keyword evidence="3 6" id="KW-0597">Phosphoprotein</keyword>
<dbReference type="Pfam" id="PF00072">
    <property type="entry name" value="Response_reg"/>
    <property type="match status" value="1"/>
</dbReference>
<feature type="modified residue" description="4-aspartylphosphate" evidence="6">
    <location>
        <position position="924"/>
    </location>
</feature>
<dbReference type="AlphaFoldDB" id="A0AAD4CYD5"/>
<feature type="region of interest" description="Disordered" evidence="7">
    <location>
        <begin position="811"/>
        <end position="862"/>
    </location>
</feature>
<comment type="catalytic activity">
    <reaction evidence="1">
        <text>ATP + protein L-histidine = ADP + protein N-phospho-L-histidine.</text>
        <dbReference type="EC" id="2.7.13.3"/>
    </reaction>
</comment>
<dbReference type="InterPro" id="IPR011006">
    <property type="entry name" value="CheY-like_superfamily"/>
</dbReference>
<name>A0AAD4CYD5_ASPNN</name>
<evidence type="ECO:0000256" key="7">
    <source>
        <dbReference type="SAM" id="MobiDB-lite"/>
    </source>
</evidence>
<comment type="caution">
    <text evidence="10">The sequence shown here is derived from an EMBL/GenBank/DDBJ whole genome shotgun (WGS) entry which is preliminary data.</text>
</comment>
<dbReference type="EC" id="2.7.13.3" evidence="2"/>
<dbReference type="Pfam" id="PF00512">
    <property type="entry name" value="HisKA"/>
    <property type="match status" value="1"/>
</dbReference>
<feature type="domain" description="Histidine kinase" evidence="8">
    <location>
        <begin position="408"/>
        <end position="650"/>
    </location>
</feature>
<dbReference type="InterPro" id="IPR036097">
    <property type="entry name" value="HisK_dim/P_sf"/>
</dbReference>
<protein>
    <recommendedName>
        <fullName evidence="2">histidine kinase</fullName>
        <ecNumber evidence="2">2.7.13.3</ecNumber>
    </recommendedName>
</protein>
<dbReference type="SUPFAM" id="SSF55874">
    <property type="entry name" value="ATPase domain of HSP90 chaperone/DNA topoisomerase II/histidine kinase"/>
    <property type="match status" value="1"/>
</dbReference>
<dbReference type="CDD" id="cd00082">
    <property type="entry name" value="HisKA"/>
    <property type="match status" value="1"/>
</dbReference>
<dbReference type="Gene3D" id="3.40.50.2300">
    <property type="match status" value="1"/>
</dbReference>
<dbReference type="GO" id="GO:0005886">
    <property type="term" value="C:plasma membrane"/>
    <property type="evidence" value="ECO:0007669"/>
    <property type="project" value="TreeGrafter"/>
</dbReference>
<dbReference type="InterPro" id="IPR003594">
    <property type="entry name" value="HATPase_dom"/>
</dbReference>
<dbReference type="InterPro" id="IPR003661">
    <property type="entry name" value="HisK_dim/P_dom"/>
</dbReference>
<dbReference type="SMART" id="SM00387">
    <property type="entry name" value="HATPase_c"/>
    <property type="match status" value="1"/>
</dbReference>
<keyword evidence="5" id="KW-0418">Kinase</keyword>
<feature type="region of interest" description="Disordered" evidence="7">
    <location>
        <begin position="8"/>
        <end position="39"/>
    </location>
</feature>
<accession>A0AAD4CYD5</accession>
<dbReference type="Gene3D" id="3.30.565.10">
    <property type="entry name" value="Histidine kinase-like ATPase, C-terminal domain"/>
    <property type="match status" value="1"/>
</dbReference>
<evidence type="ECO:0000256" key="6">
    <source>
        <dbReference type="PROSITE-ProRule" id="PRU00169"/>
    </source>
</evidence>
<dbReference type="Pfam" id="PF02518">
    <property type="entry name" value="HATPase_c"/>
    <property type="match status" value="1"/>
</dbReference>
<reference evidence="10" key="1">
    <citation type="journal article" date="2019" name="Beilstein J. Org. Chem.">
        <title>Nanangenines: drimane sesquiterpenoids as the dominant metabolite cohort of a novel Australian fungus, Aspergillus nanangensis.</title>
        <authorList>
            <person name="Lacey H.J."/>
            <person name="Gilchrist C.L.M."/>
            <person name="Crombie A."/>
            <person name="Kalaitzis J.A."/>
            <person name="Vuong D."/>
            <person name="Rutledge P.J."/>
            <person name="Turner P."/>
            <person name="Pitt J.I."/>
            <person name="Lacey E."/>
            <person name="Chooi Y.H."/>
            <person name="Piggott A.M."/>
        </authorList>
    </citation>
    <scope>NUCLEOTIDE SEQUENCE</scope>
    <source>
        <strain evidence="10">MST-FP2251</strain>
    </source>
</reference>
<dbReference type="EMBL" id="VCAU01000002">
    <property type="protein sequence ID" value="KAF9895005.1"/>
    <property type="molecule type" value="Genomic_DNA"/>
</dbReference>
<dbReference type="GO" id="GO:0009927">
    <property type="term" value="F:histidine phosphotransfer kinase activity"/>
    <property type="evidence" value="ECO:0007669"/>
    <property type="project" value="TreeGrafter"/>
</dbReference>
<evidence type="ECO:0000259" key="8">
    <source>
        <dbReference type="PROSITE" id="PS50109"/>
    </source>
</evidence>
<evidence type="ECO:0000256" key="2">
    <source>
        <dbReference type="ARBA" id="ARBA00012438"/>
    </source>
</evidence>
<evidence type="ECO:0000256" key="3">
    <source>
        <dbReference type="ARBA" id="ARBA00022553"/>
    </source>
</evidence>
<dbReference type="CDD" id="cd00075">
    <property type="entry name" value="HATPase"/>
    <property type="match status" value="1"/>
</dbReference>
<dbReference type="InterPro" id="IPR029016">
    <property type="entry name" value="GAF-like_dom_sf"/>
</dbReference>
<keyword evidence="11" id="KW-1185">Reference proteome</keyword>
<reference evidence="10" key="2">
    <citation type="submission" date="2020-02" db="EMBL/GenBank/DDBJ databases">
        <authorList>
            <person name="Gilchrist C.L.M."/>
            <person name="Chooi Y.-H."/>
        </authorList>
    </citation>
    <scope>NUCLEOTIDE SEQUENCE</scope>
    <source>
        <strain evidence="10">MST-FP2251</strain>
    </source>
</reference>
<dbReference type="CDD" id="cd17546">
    <property type="entry name" value="REC_hyHK_CKI1_RcsC-like"/>
    <property type="match status" value="1"/>
</dbReference>
<gene>
    <name evidence="10" type="ORF">FE257_004629</name>
</gene>
<feature type="compositionally biased region" description="Pro residues" evidence="7">
    <location>
        <begin position="853"/>
        <end position="862"/>
    </location>
</feature>
<dbReference type="SUPFAM" id="SSF52172">
    <property type="entry name" value="CheY-like"/>
    <property type="match status" value="1"/>
</dbReference>
<feature type="compositionally biased region" description="Polar residues" evidence="7">
    <location>
        <begin position="811"/>
        <end position="834"/>
    </location>
</feature>
<dbReference type="InterPro" id="IPR005467">
    <property type="entry name" value="His_kinase_dom"/>
</dbReference>
<evidence type="ECO:0000313" key="11">
    <source>
        <dbReference type="Proteomes" id="UP001194746"/>
    </source>
</evidence>
<evidence type="ECO:0000259" key="9">
    <source>
        <dbReference type="PROSITE" id="PS50110"/>
    </source>
</evidence>
<proteinExistence type="predicted"/>
<evidence type="ECO:0000313" key="10">
    <source>
        <dbReference type="EMBL" id="KAF9895005.1"/>
    </source>
</evidence>
<dbReference type="Gene3D" id="1.10.287.130">
    <property type="match status" value="1"/>
</dbReference>
<keyword evidence="4" id="KW-0808">Transferase</keyword>
<dbReference type="Gene3D" id="3.30.450.40">
    <property type="match status" value="1"/>
</dbReference>